<feature type="transmembrane region" description="Helical" evidence="10">
    <location>
        <begin position="238"/>
        <end position="262"/>
    </location>
</feature>
<name>A0A4Q9MBB3_9APHY</name>
<keyword evidence="8 10" id="KW-0012">Acyltransferase</keyword>
<evidence type="ECO:0000256" key="11">
    <source>
        <dbReference type="SAM" id="MobiDB-lite"/>
    </source>
</evidence>
<evidence type="ECO:0000256" key="2">
    <source>
        <dbReference type="ARBA" id="ARBA00022679"/>
    </source>
</evidence>
<evidence type="ECO:0000259" key="12">
    <source>
        <dbReference type="Pfam" id="PF01529"/>
    </source>
</evidence>
<evidence type="ECO:0000256" key="9">
    <source>
        <dbReference type="ARBA" id="ARBA00048048"/>
    </source>
</evidence>
<organism evidence="13">
    <name type="scientific">Dichomitus squalens</name>
    <dbReference type="NCBI Taxonomy" id="114155"/>
    <lineage>
        <taxon>Eukaryota</taxon>
        <taxon>Fungi</taxon>
        <taxon>Dikarya</taxon>
        <taxon>Basidiomycota</taxon>
        <taxon>Agaricomycotina</taxon>
        <taxon>Agaricomycetes</taxon>
        <taxon>Polyporales</taxon>
        <taxon>Polyporaceae</taxon>
        <taxon>Dichomitus</taxon>
    </lineage>
</organism>
<proteinExistence type="inferred from homology"/>
<feature type="transmembrane region" description="Helical" evidence="10">
    <location>
        <begin position="59"/>
        <end position="77"/>
    </location>
</feature>
<evidence type="ECO:0000256" key="3">
    <source>
        <dbReference type="ARBA" id="ARBA00022692"/>
    </source>
</evidence>
<feature type="transmembrane region" description="Helical" evidence="10">
    <location>
        <begin position="197"/>
        <end position="226"/>
    </location>
</feature>
<evidence type="ECO:0000256" key="10">
    <source>
        <dbReference type="RuleBase" id="RU079119"/>
    </source>
</evidence>
<feature type="transmembrane region" description="Helical" evidence="10">
    <location>
        <begin position="26"/>
        <end position="47"/>
    </location>
</feature>
<evidence type="ECO:0000313" key="13">
    <source>
        <dbReference type="EMBL" id="TBU24439.1"/>
    </source>
</evidence>
<dbReference type="InterPro" id="IPR039859">
    <property type="entry name" value="PFA4/ZDH16/20/ERF2-like"/>
</dbReference>
<gene>
    <name evidence="13" type="ORF">BD311DRAFT_671791</name>
</gene>
<dbReference type="PANTHER" id="PTHR12246">
    <property type="entry name" value="PALMITOYLTRANSFERASE ZDHHC16"/>
    <property type="match status" value="1"/>
</dbReference>
<dbReference type="EMBL" id="ML143479">
    <property type="protein sequence ID" value="TBU24439.1"/>
    <property type="molecule type" value="Genomic_DNA"/>
</dbReference>
<dbReference type="PROSITE" id="PS50216">
    <property type="entry name" value="DHHC"/>
    <property type="match status" value="1"/>
</dbReference>
<comment type="similarity">
    <text evidence="10">Belongs to the DHHC palmitoyltransferase family.</text>
</comment>
<keyword evidence="3 10" id="KW-0812">Transmembrane</keyword>
<feature type="region of interest" description="Disordered" evidence="11">
    <location>
        <begin position="338"/>
        <end position="357"/>
    </location>
</feature>
<reference evidence="13" key="1">
    <citation type="submission" date="2019-01" db="EMBL/GenBank/DDBJ databases">
        <title>Draft genome sequences of three monokaryotic isolates of the white-rot basidiomycete fungus Dichomitus squalens.</title>
        <authorList>
            <consortium name="DOE Joint Genome Institute"/>
            <person name="Lopez S.C."/>
            <person name="Andreopoulos B."/>
            <person name="Pangilinan J."/>
            <person name="Lipzen A."/>
            <person name="Riley R."/>
            <person name="Ahrendt S."/>
            <person name="Ng V."/>
            <person name="Barry K."/>
            <person name="Daum C."/>
            <person name="Grigoriev I.V."/>
            <person name="Hilden K.S."/>
            <person name="Makela M.R."/>
            <person name="de Vries R.P."/>
        </authorList>
    </citation>
    <scope>NUCLEOTIDE SEQUENCE [LARGE SCALE GENOMIC DNA]</scope>
    <source>
        <strain evidence="13">OM18370.1</strain>
    </source>
</reference>
<dbReference type="InterPro" id="IPR001594">
    <property type="entry name" value="Palmitoyltrfase_DHHC"/>
</dbReference>
<keyword evidence="7" id="KW-0449">Lipoprotein</keyword>
<dbReference type="GO" id="GO:0019706">
    <property type="term" value="F:protein-cysteine S-palmitoyltransferase activity"/>
    <property type="evidence" value="ECO:0007669"/>
    <property type="project" value="UniProtKB-EC"/>
</dbReference>
<comment type="catalytic activity">
    <reaction evidence="9 10">
        <text>L-cysteinyl-[protein] + hexadecanoyl-CoA = S-hexadecanoyl-L-cysteinyl-[protein] + CoA</text>
        <dbReference type="Rhea" id="RHEA:36683"/>
        <dbReference type="Rhea" id="RHEA-COMP:10131"/>
        <dbReference type="Rhea" id="RHEA-COMP:11032"/>
        <dbReference type="ChEBI" id="CHEBI:29950"/>
        <dbReference type="ChEBI" id="CHEBI:57287"/>
        <dbReference type="ChEBI" id="CHEBI:57379"/>
        <dbReference type="ChEBI" id="CHEBI:74151"/>
        <dbReference type="EC" id="2.3.1.225"/>
    </reaction>
</comment>
<evidence type="ECO:0000256" key="1">
    <source>
        <dbReference type="ARBA" id="ARBA00004141"/>
    </source>
</evidence>
<keyword evidence="5 10" id="KW-0472">Membrane</keyword>
<evidence type="ECO:0000256" key="5">
    <source>
        <dbReference type="ARBA" id="ARBA00023136"/>
    </source>
</evidence>
<evidence type="ECO:0000256" key="4">
    <source>
        <dbReference type="ARBA" id="ARBA00022989"/>
    </source>
</evidence>
<dbReference type="Pfam" id="PF01529">
    <property type="entry name" value="DHHC"/>
    <property type="match status" value="1"/>
</dbReference>
<sequence length="357" mass="41148">MSRWFTRQVFRCFKTVERIGDRITGAAGPVFVALAVVLLSIGAFCFFEIIQPSLPYKWLTTPICIVIALNLFGHYYYVCTVPPGFVDDSPRVPGTSVLWAKKRRSARYRALTGVRWSEELHITRAASSKCRRCGVMRPEVSRFRDIRLNMVGKSWKLRHDCERSHHCRICNRCVLKYDHHCPVRINQCVGIHNERHFVLFLVYMVVSTACFIGFGWRFVLVALGWFDQPWPYLAPPVCFLLTFILAGVLCMAVTAMAGWHIYMIACGETSVESQDHEHYRRIAKQRGETFVNSYDMGYLKNLQLFFNTGQDGYPYYTLLLPLRVEPYTDGRAWARRPGLQSHGGVHPGEELTDEDEE</sequence>
<dbReference type="AlphaFoldDB" id="A0A4Q9MBB3"/>
<protein>
    <recommendedName>
        <fullName evidence="10">Palmitoyltransferase</fullName>
        <ecNumber evidence="10">2.3.1.225</ecNumber>
    </recommendedName>
</protein>
<comment type="subcellular location">
    <subcellularLocation>
        <location evidence="1">Membrane</location>
        <topology evidence="1">Multi-pass membrane protein</topology>
    </subcellularLocation>
</comment>
<dbReference type="OrthoDB" id="9909019at2759"/>
<dbReference type="Proteomes" id="UP000292957">
    <property type="component" value="Unassembled WGS sequence"/>
</dbReference>
<keyword evidence="4 10" id="KW-1133">Transmembrane helix</keyword>
<evidence type="ECO:0000256" key="7">
    <source>
        <dbReference type="ARBA" id="ARBA00023288"/>
    </source>
</evidence>
<evidence type="ECO:0000256" key="8">
    <source>
        <dbReference type="ARBA" id="ARBA00023315"/>
    </source>
</evidence>
<feature type="domain" description="Palmitoyltransferase DHHC" evidence="12">
    <location>
        <begin position="161"/>
        <end position="274"/>
    </location>
</feature>
<evidence type="ECO:0000256" key="6">
    <source>
        <dbReference type="ARBA" id="ARBA00023139"/>
    </source>
</evidence>
<dbReference type="EC" id="2.3.1.225" evidence="10"/>
<accession>A0A4Q9MBB3</accession>
<comment type="domain">
    <text evidence="10">The DHHC domain is required for palmitoyltransferase activity.</text>
</comment>
<keyword evidence="6" id="KW-0564">Palmitate</keyword>
<keyword evidence="2 10" id="KW-0808">Transferase</keyword>
<dbReference type="GO" id="GO:0016020">
    <property type="term" value="C:membrane"/>
    <property type="evidence" value="ECO:0007669"/>
    <property type="project" value="UniProtKB-SubCell"/>
</dbReference>